<evidence type="ECO:0000313" key="2">
    <source>
        <dbReference type="Proteomes" id="UP000294588"/>
    </source>
</evidence>
<organism evidence="1 2">
    <name type="scientific">Candidatus Syntrophosphaera thermopropionivorans</name>
    <dbReference type="NCBI Taxonomy" id="2593015"/>
    <lineage>
        <taxon>Bacteria</taxon>
        <taxon>Pseudomonadati</taxon>
        <taxon>Candidatus Cloacimonadota</taxon>
        <taxon>Candidatus Cloacimonadia</taxon>
        <taxon>Candidatus Cloacimonadales</taxon>
        <taxon>Candidatus Cloacimonadaceae</taxon>
        <taxon>Candidatus Syntrophosphaera</taxon>
    </lineage>
</organism>
<accession>A0AC61QID1</accession>
<dbReference type="EMBL" id="SMOG01000018">
    <property type="protein sequence ID" value="TDF72727.1"/>
    <property type="molecule type" value="Genomic_DNA"/>
</dbReference>
<protein>
    <submittedName>
        <fullName evidence="1">DUF2156 domain-containing protein</fullName>
    </submittedName>
</protein>
<gene>
    <name evidence="1" type="ORF">E0946_05515</name>
</gene>
<keyword evidence="2" id="KW-1185">Reference proteome</keyword>
<dbReference type="Proteomes" id="UP000294588">
    <property type="component" value="Unassembled WGS sequence"/>
</dbReference>
<evidence type="ECO:0000313" key="1">
    <source>
        <dbReference type="EMBL" id="TDF72727.1"/>
    </source>
</evidence>
<proteinExistence type="predicted"/>
<comment type="caution">
    <text evidence="1">The sequence shown here is derived from an EMBL/GenBank/DDBJ whole genome shotgun (WGS) entry which is preliminary data.</text>
</comment>
<name>A0AC61QID1_9BACT</name>
<sequence>MLELTPLTPAHIPLLQKYLRAYPRQSCDYAICNLMTWGKIYGNSFTIWKEHLVIVNPKYDYVMYPVGPGLSAKELRELVDIYREGHPLTQLVLIPEDWQIKIPDITQYFQLREDRDWADYVYLIENLVKLSGKKLAKKKNLISQFIRTYPEYQVIPITSDKKDVIIRFSEKWRRERNMEGIYLNAEFQAIKNTMEMWDEIPVEGIIICYKNRISAFSIFSEQTVDMVTEHFEKFDPEMKGSAQVINWETAKYLQDRYIWLNREQDMGLKGLRQAKSSYMPAFLVKFIFGKPLD</sequence>
<reference evidence="1" key="1">
    <citation type="submission" date="2019-03" db="EMBL/GenBank/DDBJ databases">
        <title>Candidatus Syntrophosphaera thermopropionivorans: a novel player in syntrophic propionate oxidation during anaerobic digestion.</title>
        <authorList>
            <person name="Dyksma S."/>
        </authorList>
    </citation>
    <scope>NUCLEOTIDE SEQUENCE</scope>
    <source>
        <strain evidence="1">W5</strain>
    </source>
</reference>